<dbReference type="InterPro" id="IPR027417">
    <property type="entry name" value="P-loop_NTPase"/>
</dbReference>
<dbReference type="GO" id="GO:0005524">
    <property type="term" value="F:ATP binding"/>
    <property type="evidence" value="ECO:0007669"/>
    <property type="project" value="UniProtKB-KW"/>
</dbReference>
<dbReference type="Pfam" id="PF13087">
    <property type="entry name" value="AAA_12"/>
    <property type="match status" value="1"/>
</dbReference>
<proteinExistence type="inferred from homology"/>
<dbReference type="CDD" id="cd18808">
    <property type="entry name" value="SF1_C_Upf1"/>
    <property type="match status" value="1"/>
</dbReference>
<dbReference type="GO" id="GO:0006793">
    <property type="term" value="P:phosphorus metabolic process"/>
    <property type="evidence" value="ECO:0007669"/>
    <property type="project" value="UniProtKB-ARBA"/>
</dbReference>
<evidence type="ECO:0000256" key="7">
    <source>
        <dbReference type="SAM" id="MobiDB-lite"/>
    </source>
</evidence>
<dbReference type="AlphaFoldDB" id="A0A4R6NZN2"/>
<dbReference type="Pfam" id="PF18974">
    <property type="entry name" value="DUF5710"/>
    <property type="match status" value="1"/>
</dbReference>
<dbReference type="InterPro" id="IPR025202">
    <property type="entry name" value="PLD-like_dom"/>
</dbReference>
<dbReference type="InterPro" id="IPR050534">
    <property type="entry name" value="Coronavir_polyprotein_1ab"/>
</dbReference>
<dbReference type="EMBL" id="SNXK01000010">
    <property type="protein sequence ID" value="TDP30808.1"/>
    <property type="molecule type" value="Genomic_DNA"/>
</dbReference>
<gene>
    <name evidence="9" type="ORF">DFR75_11015</name>
</gene>
<dbReference type="GO" id="GO:0043139">
    <property type="term" value="F:5'-3' DNA helicase activity"/>
    <property type="evidence" value="ECO:0007669"/>
    <property type="project" value="TreeGrafter"/>
</dbReference>
<keyword evidence="6" id="KW-0175">Coiled coil</keyword>
<dbReference type="PANTHER" id="PTHR43788:SF8">
    <property type="entry name" value="DNA-BINDING PROTEIN SMUBP-2"/>
    <property type="match status" value="1"/>
</dbReference>
<dbReference type="InterPro" id="IPR001736">
    <property type="entry name" value="PLipase_D/transphosphatidylase"/>
</dbReference>
<keyword evidence="4" id="KW-0347">Helicase</keyword>
<dbReference type="RefSeq" id="WP_084476845.1">
    <property type="nucleotide sequence ID" value="NZ_SNXK01000010.1"/>
</dbReference>
<dbReference type="Proteomes" id="UP000295087">
    <property type="component" value="Unassembled WGS sequence"/>
</dbReference>
<dbReference type="SUPFAM" id="SSF52540">
    <property type="entry name" value="P-loop containing nucleoside triphosphate hydrolases"/>
    <property type="match status" value="1"/>
</dbReference>
<evidence type="ECO:0000256" key="5">
    <source>
        <dbReference type="ARBA" id="ARBA00022840"/>
    </source>
</evidence>
<evidence type="ECO:0000256" key="3">
    <source>
        <dbReference type="ARBA" id="ARBA00022801"/>
    </source>
</evidence>
<feature type="coiled-coil region" evidence="6">
    <location>
        <begin position="273"/>
        <end position="380"/>
    </location>
</feature>
<dbReference type="InterPro" id="IPR047187">
    <property type="entry name" value="SF1_C_Upf1"/>
</dbReference>
<sequence length="1026" mass="113163">MSGTIRPYPISELLDAVRLEIAAELRSDGGDSPKISLSSGVLVSSSVDRVEYLYACKKWDVSLDGSPVLVRPSRSSDPWTPAEVSRFPDGKVRVVVSRPIAGRTSNLQLRKDDSAILTVLAQRIESVAADEKIRVDSAGWVLGLGRPHLGYESDPARWVSNWETLRLNARQRTAVAHALSSEVTFLWGPPGTGKTDVVGHIVEGNFRQGHNVLFLAPTRVAVDQALERICDLLVDEPGFADGMVQRGGDIESKTLRERFGSSIDIEQITVRVAADLDAQFDEMSAALAKAQDEVQLYTTEAAWRESLAQAREDSATAAAAQSEAERAIDQARLEVDTLQSALARVGSPSGLFANRQAARVERLRRQCADVEGRRQQAARDAHNAKARATAAAETIKAVHRELAVLEPKLRGVAPLPALQRHTEQLRTEVEGLRRERDDIRRTVRRRCRVMGTTVAKAVQSRALLERVDVVVIDEAGMVDLPSAWLVAGLAQKRIVIAGDFRQLPAVTKGAGDSKATDTDRAHSRKWCARDPFRAAELVDDSGTVREDDRLVALDTQYRMRQPICALVDAVAYPDAPLKTGRGDGSSIPANSLVDTAMLLIDTSRQRIPGPDNKANTVNEAVVHELIRGLQYEGVLPGRKWQAAEIPAGAQAVDRLAVIAPYRAQVKALQGSLKYRFGAEYEGLVDTIHRFQGSQRPAVIFDTAVGAGKDLGYFYRETGLSSQTCRLLNVALSRAQDHLIVVADLEHLRRHLPPRSEAGAMIDYLEAHAQVLSADQFVPIRDAAQLSELSGEELSRPAFFPADEVPKAVAWDIARAARSIEIYCPFLDPEPVRKWSKLLDERIRAGIRVVVSTRGTDEQRDDRAANRHRALIGELRTVGCEVDFRERMHEKVLIIDGSVLWHGSLNLLANLGPTDLMMRFTDPASCERVNRVIDRARKDRAARNMYAPASDRVEAAPTVRANGSPSMQRPEPGVILNGRLYLSVPFADKDEAKRQLHARWDGENKLWHVDVSEVTRDQAQRWLPPAP</sequence>
<evidence type="ECO:0000259" key="8">
    <source>
        <dbReference type="PROSITE" id="PS50035"/>
    </source>
</evidence>
<feature type="domain" description="PLD phosphodiesterase" evidence="8">
    <location>
        <begin position="883"/>
        <end position="910"/>
    </location>
</feature>
<evidence type="ECO:0000313" key="10">
    <source>
        <dbReference type="Proteomes" id="UP000295087"/>
    </source>
</evidence>
<protein>
    <submittedName>
        <fullName evidence="9">Phospholipase D-like protein</fullName>
    </submittedName>
</protein>
<comment type="similarity">
    <text evidence="1">Belongs to the DNA2/NAM7 helicase family.</text>
</comment>
<dbReference type="Pfam" id="PF13091">
    <property type="entry name" value="PLDc_2"/>
    <property type="match status" value="1"/>
</dbReference>
<evidence type="ECO:0000313" key="9">
    <source>
        <dbReference type="EMBL" id="TDP30808.1"/>
    </source>
</evidence>
<keyword evidence="3" id="KW-0378">Hydrolase</keyword>
<dbReference type="Gene3D" id="3.30.870.10">
    <property type="entry name" value="Endonuclease Chain A"/>
    <property type="match status" value="1"/>
</dbReference>
<evidence type="ECO:0000256" key="2">
    <source>
        <dbReference type="ARBA" id="ARBA00022741"/>
    </source>
</evidence>
<reference evidence="9 10" key="1">
    <citation type="submission" date="2019-03" db="EMBL/GenBank/DDBJ databases">
        <title>Genomic Encyclopedia of Type Strains, Phase IV (KMG-IV): sequencing the most valuable type-strain genomes for metagenomic binning, comparative biology and taxonomic classification.</title>
        <authorList>
            <person name="Goeker M."/>
        </authorList>
    </citation>
    <scope>NUCLEOTIDE SEQUENCE [LARGE SCALE GENOMIC DNA]</scope>
    <source>
        <strain evidence="9 10">DSM 44496</strain>
    </source>
</reference>
<evidence type="ECO:0000256" key="6">
    <source>
        <dbReference type="SAM" id="Coils"/>
    </source>
</evidence>
<keyword evidence="10" id="KW-1185">Reference proteome</keyword>
<dbReference type="SUPFAM" id="SSF56024">
    <property type="entry name" value="Phospholipase D/nuclease"/>
    <property type="match status" value="1"/>
</dbReference>
<feature type="region of interest" description="Disordered" evidence="7">
    <location>
        <begin position="950"/>
        <end position="969"/>
    </location>
</feature>
<evidence type="ECO:0000256" key="4">
    <source>
        <dbReference type="ARBA" id="ARBA00022806"/>
    </source>
</evidence>
<dbReference type="InterPro" id="IPR041677">
    <property type="entry name" value="DNA2/NAM7_AAA_11"/>
</dbReference>
<dbReference type="InterPro" id="IPR014001">
    <property type="entry name" value="Helicase_ATP-bd"/>
</dbReference>
<dbReference type="Gene3D" id="3.40.50.300">
    <property type="entry name" value="P-loop containing nucleotide triphosphate hydrolases"/>
    <property type="match status" value="3"/>
</dbReference>
<evidence type="ECO:0000256" key="1">
    <source>
        <dbReference type="ARBA" id="ARBA00007913"/>
    </source>
</evidence>
<name>A0A4R6NZN2_NOCIG</name>
<dbReference type="Pfam" id="PF13086">
    <property type="entry name" value="AAA_11"/>
    <property type="match status" value="1"/>
</dbReference>
<keyword evidence="5" id="KW-0067">ATP-binding</keyword>
<keyword evidence="2" id="KW-0547">Nucleotide-binding</keyword>
<organism evidence="9 10">
    <name type="scientific">Nocardia ignorata</name>
    <dbReference type="NCBI Taxonomy" id="145285"/>
    <lineage>
        <taxon>Bacteria</taxon>
        <taxon>Bacillati</taxon>
        <taxon>Actinomycetota</taxon>
        <taxon>Actinomycetes</taxon>
        <taxon>Mycobacteriales</taxon>
        <taxon>Nocardiaceae</taxon>
        <taxon>Nocardia</taxon>
    </lineage>
</organism>
<dbReference type="CDD" id="cd09126">
    <property type="entry name" value="PLDc_C_DEXD_like"/>
    <property type="match status" value="1"/>
</dbReference>
<comment type="caution">
    <text evidence="9">The sequence shown here is derived from an EMBL/GenBank/DDBJ whole genome shotgun (WGS) entry which is preliminary data.</text>
</comment>
<feature type="coiled-coil region" evidence="6">
    <location>
        <begin position="415"/>
        <end position="442"/>
    </location>
</feature>
<dbReference type="PROSITE" id="PS50035">
    <property type="entry name" value="PLD"/>
    <property type="match status" value="1"/>
</dbReference>
<dbReference type="PANTHER" id="PTHR43788">
    <property type="entry name" value="DNA2/NAM7 HELICASE FAMILY MEMBER"/>
    <property type="match status" value="1"/>
</dbReference>
<dbReference type="InterPro" id="IPR043764">
    <property type="entry name" value="DUF5710"/>
</dbReference>
<dbReference type="SMART" id="SM00487">
    <property type="entry name" value="DEXDc"/>
    <property type="match status" value="1"/>
</dbReference>
<dbReference type="InterPro" id="IPR041679">
    <property type="entry name" value="DNA2/NAM7-like_C"/>
</dbReference>
<dbReference type="GO" id="GO:0016787">
    <property type="term" value="F:hydrolase activity"/>
    <property type="evidence" value="ECO:0007669"/>
    <property type="project" value="UniProtKB-KW"/>
</dbReference>
<accession>A0A4R6NZN2</accession>